<feature type="non-terminal residue" evidence="2">
    <location>
        <position position="68"/>
    </location>
</feature>
<accession>A0AAN5I9S9</accession>
<dbReference type="Proteomes" id="UP001328107">
    <property type="component" value="Unassembled WGS sequence"/>
</dbReference>
<evidence type="ECO:0000313" key="3">
    <source>
        <dbReference type="Proteomes" id="UP001328107"/>
    </source>
</evidence>
<reference evidence="3" key="1">
    <citation type="submission" date="2022-10" db="EMBL/GenBank/DDBJ databases">
        <title>Genome assembly of Pristionchus species.</title>
        <authorList>
            <person name="Yoshida K."/>
            <person name="Sommer R.J."/>
        </authorList>
    </citation>
    <scope>NUCLEOTIDE SEQUENCE [LARGE SCALE GENOMIC DNA]</scope>
    <source>
        <strain evidence="3">RS5460</strain>
    </source>
</reference>
<feature type="non-terminal residue" evidence="2">
    <location>
        <position position="1"/>
    </location>
</feature>
<name>A0AAN5I9S9_9BILA</name>
<gene>
    <name evidence="2" type="ORF">PMAYCL1PPCAC_25471</name>
</gene>
<evidence type="ECO:0000256" key="1">
    <source>
        <dbReference type="SAM" id="MobiDB-lite"/>
    </source>
</evidence>
<comment type="caution">
    <text evidence="2">The sequence shown here is derived from an EMBL/GenBank/DDBJ whole genome shotgun (WGS) entry which is preliminary data.</text>
</comment>
<organism evidence="2 3">
    <name type="scientific">Pristionchus mayeri</name>
    <dbReference type="NCBI Taxonomy" id="1317129"/>
    <lineage>
        <taxon>Eukaryota</taxon>
        <taxon>Metazoa</taxon>
        <taxon>Ecdysozoa</taxon>
        <taxon>Nematoda</taxon>
        <taxon>Chromadorea</taxon>
        <taxon>Rhabditida</taxon>
        <taxon>Rhabditina</taxon>
        <taxon>Diplogasteromorpha</taxon>
        <taxon>Diplogasteroidea</taxon>
        <taxon>Neodiplogasteridae</taxon>
        <taxon>Pristionchus</taxon>
    </lineage>
</organism>
<dbReference type="EMBL" id="BTRK01000005">
    <property type="protein sequence ID" value="GMR55276.1"/>
    <property type="molecule type" value="Genomic_DNA"/>
</dbReference>
<evidence type="ECO:0000313" key="2">
    <source>
        <dbReference type="EMBL" id="GMR55276.1"/>
    </source>
</evidence>
<proteinExistence type="predicted"/>
<dbReference type="AlphaFoldDB" id="A0AAN5I9S9"/>
<keyword evidence="3" id="KW-1185">Reference proteome</keyword>
<protein>
    <submittedName>
        <fullName evidence="2">Uncharacterized protein</fullName>
    </submittedName>
</protein>
<sequence length="68" mass="7792">AYRSLHRVREVGELGRRLELRIQSGETSERVETGDLAMSEGEEEEPQQTHIIRIVKSLLYLQGLESVL</sequence>
<feature type="region of interest" description="Disordered" evidence="1">
    <location>
        <begin position="26"/>
        <end position="45"/>
    </location>
</feature>